<reference evidence="1 2" key="1">
    <citation type="submission" date="2019-12" db="EMBL/GenBank/DDBJ databases">
        <authorList>
            <person name="Alioto T."/>
            <person name="Alioto T."/>
            <person name="Gomez Garrido J."/>
        </authorList>
    </citation>
    <scope>NUCLEOTIDE SEQUENCE [LARGE SCALE GENOMIC DNA]</scope>
</reference>
<dbReference type="AlphaFoldDB" id="A0A8S0U385"/>
<sequence length="150" mass="16488">MSTVHLSPFSQPLKKLRLPQHPDFPLNGQFRLSTFFSGQFLGSGNTFSFLPENTPAGMQGARHAQYSLSLSDLYLSKLKSGFFPVDFLPPDQTALHKACFNQITTNSASNKNVSCLQTMGNSIPASKNSDNGKTTPFLLFGQPMLTEQQI</sequence>
<dbReference type="EMBL" id="CACTIH010007422">
    <property type="protein sequence ID" value="CAA3013104.1"/>
    <property type="molecule type" value="Genomic_DNA"/>
</dbReference>
<protein>
    <submittedName>
        <fullName evidence="1">Uncharacterized protein</fullName>
    </submittedName>
</protein>
<dbReference type="Gramene" id="OE9A046419T1">
    <property type="protein sequence ID" value="OE9A046419C1"/>
    <property type="gene ID" value="OE9A046419"/>
</dbReference>
<name>A0A8S0U385_OLEEU</name>
<dbReference type="Proteomes" id="UP000594638">
    <property type="component" value="Unassembled WGS sequence"/>
</dbReference>
<organism evidence="1 2">
    <name type="scientific">Olea europaea subsp. europaea</name>
    <dbReference type="NCBI Taxonomy" id="158383"/>
    <lineage>
        <taxon>Eukaryota</taxon>
        <taxon>Viridiplantae</taxon>
        <taxon>Streptophyta</taxon>
        <taxon>Embryophyta</taxon>
        <taxon>Tracheophyta</taxon>
        <taxon>Spermatophyta</taxon>
        <taxon>Magnoliopsida</taxon>
        <taxon>eudicotyledons</taxon>
        <taxon>Gunneridae</taxon>
        <taxon>Pentapetalae</taxon>
        <taxon>asterids</taxon>
        <taxon>lamiids</taxon>
        <taxon>Lamiales</taxon>
        <taxon>Oleaceae</taxon>
        <taxon>Oleeae</taxon>
        <taxon>Olea</taxon>
    </lineage>
</organism>
<dbReference type="OrthoDB" id="10635554at2759"/>
<accession>A0A8S0U385</accession>
<evidence type="ECO:0000313" key="2">
    <source>
        <dbReference type="Proteomes" id="UP000594638"/>
    </source>
</evidence>
<gene>
    <name evidence="1" type="ORF">OLEA9_A046419</name>
</gene>
<comment type="caution">
    <text evidence="1">The sequence shown here is derived from an EMBL/GenBank/DDBJ whole genome shotgun (WGS) entry which is preliminary data.</text>
</comment>
<proteinExistence type="predicted"/>
<evidence type="ECO:0000313" key="1">
    <source>
        <dbReference type="EMBL" id="CAA3013104.1"/>
    </source>
</evidence>
<keyword evidence="2" id="KW-1185">Reference proteome</keyword>